<dbReference type="NCBIfam" id="TIGR01495">
    <property type="entry name" value="ETRAMP"/>
    <property type="match status" value="1"/>
</dbReference>
<sequence length="126" mass="13674">MKITKIFYFVAFLLAIKVFVPGMNDSLVDAKTVGPDAKTLKKVDDDISRKQKHQTIMIISSIATGIALLLGGALGGYGYYRHKKAKGSENSQGTKLLGKVDPKSFSKSSEDIPKHPSPNTPKSYGM</sequence>
<feature type="region of interest" description="Disordered" evidence="1">
    <location>
        <begin position="85"/>
        <end position="126"/>
    </location>
</feature>
<proteinExistence type="predicted"/>
<evidence type="ECO:0000256" key="2">
    <source>
        <dbReference type="SAM" id="Phobius"/>
    </source>
</evidence>
<evidence type="ECO:0000256" key="3">
    <source>
        <dbReference type="SAM" id="SignalP"/>
    </source>
</evidence>
<evidence type="ECO:0000313" key="6">
    <source>
        <dbReference type="Proteomes" id="UP000078550"/>
    </source>
</evidence>
<protein>
    <submittedName>
        <fullName evidence="5">Early transcribed membrane protein</fullName>
    </submittedName>
</protein>
<evidence type="ECO:0000256" key="1">
    <source>
        <dbReference type="SAM" id="MobiDB-lite"/>
    </source>
</evidence>
<feature type="compositionally biased region" description="Basic and acidic residues" evidence="1">
    <location>
        <begin position="98"/>
        <end position="114"/>
    </location>
</feature>
<dbReference type="AlphaFoldDB" id="A0A1A8YNG9"/>
<feature type="signal peptide" evidence="3">
    <location>
        <begin position="1"/>
        <end position="22"/>
    </location>
</feature>
<dbReference type="InterPro" id="IPR006389">
    <property type="entry name" value="Early_transc_mb_plasmodium"/>
</dbReference>
<dbReference type="EMBL" id="FLRE01000052">
    <property type="protein sequence ID" value="SBT33138.1"/>
    <property type="molecule type" value="Genomic_DNA"/>
</dbReference>
<evidence type="ECO:0000313" key="4">
    <source>
        <dbReference type="EMBL" id="SBT32525.1"/>
    </source>
</evidence>
<dbReference type="Proteomes" id="UP000078550">
    <property type="component" value="Unassembled WGS sequence"/>
</dbReference>
<evidence type="ECO:0000313" key="7">
    <source>
        <dbReference type="Proteomes" id="UP000078555"/>
    </source>
</evidence>
<accession>A0A1A8YNG9</accession>
<feature type="transmembrane region" description="Helical" evidence="2">
    <location>
        <begin position="54"/>
        <end position="80"/>
    </location>
</feature>
<keyword evidence="7" id="KW-1185">Reference proteome</keyword>
<evidence type="ECO:0000313" key="5">
    <source>
        <dbReference type="EMBL" id="SBT33138.1"/>
    </source>
</evidence>
<keyword evidence="2" id="KW-1133">Transmembrane helix</keyword>
<gene>
    <name evidence="4" type="ORF">POVWA1_012520</name>
    <name evidence="5" type="ORF">POVWA2_013190</name>
</gene>
<reference evidence="5" key="1">
    <citation type="submission" date="2016-05" db="EMBL/GenBank/DDBJ databases">
        <authorList>
            <person name="Lavstsen T."/>
            <person name="Jespersen J.S."/>
        </authorList>
    </citation>
    <scope>NUCLEOTIDE SEQUENCE [LARGE SCALE GENOMIC DNA]</scope>
</reference>
<reference evidence="6 7" key="2">
    <citation type="submission" date="2016-05" db="EMBL/GenBank/DDBJ databases">
        <authorList>
            <person name="Naeem Raeece"/>
        </authorList>
    </citation>
    <scope>NUCLEOTIDE SEQUENCE [LARGE SCALE GENOMIC DNA]</scope>
</reference>
<dbReference type="EMBL" id="FLRD01000040">
    <property type="protein sequence ID" value="SBT32525.1"/>
    <property type="molecule type" value="Genomic_DNA"/>
</dbReference>
<keyword evidence="2" id="KW-0472">Membrane</keyword>
<feature type="chain" id="PRO_5015059889" evidence="3">
    <location>
        <begin position="23"/>
        <end position="126"/>
    </location>
</feature>
<name>A0A1A8YNG9_PLAOA</name>
<dbReference type="Pfam" id="PF09716">
    <property type="entry name" value="ETRAMP"/>
    <property type="match status" value="1"/>
</dbReference>
<keyword evidence="2" id="KW-0812">Transmembrane</keyword>
<organism evidence="5 6">
    <name type="scientific">Plasmodium ovale wallikeri</name>
    <dbReference type="NCBI Taxonomy" id="864142"/>
    <lineage>
        <taxon>Eukaryota</taxon>
        <taxon>Sar</taxon>
        <taxon>Alveolata</taxon>
        <taxon>Apicomplexa</taxon>
        <taxon>Aconoidasida</taxon>
        <taxon>Haemosporida</taxon>
        <taxon>Plasmodiidae</taxon>
        <taxon>Plasmodium</taxon>
        <taxon>Plasmodium (Plasmodium)</taxon>
    </lineage>
</organism>
<dbReference type="Proteomes" id="UP000078555">
    <property type="component" value="Unassembled WGS sequence"/>
</dbReference>
<keyword evidence="3" id="KW-0732">Signal</keyword>